<evidence type="ECO:0000313" key="1">
    <source>
        <dbReference type="EMBL" id="PIR12966.1"/>
    </source>
</evidence>
<dbReference type="Gene3D" id="3.30.750.180">
    <property type="entry name" value="GpdQ, beta-strand dimerisation domain"/>
    <property type="match status" value="1"/>
</dbReference>
<organism evidence="1 2">
    <name type="scientific">Candidatus Falkowbacteria bacterium CG11_big_fil_rev_8_21_14_0_20_39_10</name>
    <dbReference type="NCBI Taxonomy" id="1974570"/>
    <lineage>
        <taxon>Bacteria</taxon>
        <taxon>Candidatus Falkowiibacteriota</taxon>
    </lineage>
</organism>
<dbReference type="Proteomes" id="UP000230869">
    <property type="component" value="Unassembled WGS sequence"/>
</dbReference>
<evidence type="ECO:0008006" key="3">
    <source>
        <dbReference type="Google" id="ProtNLM"/>
    </source>
</evidence>
<dbReference type="SUPFAM" id="SSF56300">
    <property type="entry name" value="Metallo-dependent phosphatases"/>
    <property type="match status" value="1"/>
</dbReference>
<dbReference type="InterPro" id="IPR042281">
    <property type="entry name" value="GpdQ_beta-strand"/>
</dbReference>
<sequence>MNILKTELETGKNLTIFIHYPALSLDSMWFDEHMLLTNGIAFHQLLVSYKNQVRGVFFGHIHRSTQTFQDGVLYVSVGSTAIQFHLNPDQKVPIYESTGRGYFNIASIDESKISIKAQSFANGQKIYDYKT</sequence>
<name>A0A2M6K8M3_9BACT</name>
<dbReference type="EMBL" id="PCWW01000064">
    <property type="protein sequence ID" value="PIR12966.1"/>
    <property type="molecule type" value="Genomic_DNA"/>
</dbReference>
<evidence type="ECO:0000313" key="2">
    <source>
        <dbReference type="Proteomes" id="UP000230869"/>
    </source>
</evidence>
<comment type="caution">
    <text evidence="1">The sequence shown here is derived from an EMBL/GenBank/DDBJ whole genome shotgun (WGS) entry which is preliminary data.</text>
</comment>
<reference evidence="1 2" key="1">
    <citation type="submission" date="2017-09" db="EMBL/GenBank/DDBJ databases">
        <title>Depth-based differentiation of microbial function through sediment-hosted aquifers and enrichment of novel symbionts in the deep terrestrial subsurface.</title>
        <authorList>
            <person name="Probst A.J."/>
            <person name="Ladd B."/>
            <person name="Jarett J.K."/>
            <person name="Geller-Mcgrath D.E."/>
            <person name="Sieber C.M."/>
            <person name="Emerson J.B."/>
            <person name="Anantharaman K."/>
            <person name="Thomas B.C."/>
            <person name="Malmstrom R."/>
            <person name="Stieglmeier M."/>
            <person name="Klingl A."/>
            <person name="Woyke T."/>
            <person name="Ryan C.M."/>
            <person name="Banfield J.F."/>
        </authorList>
    </citation>
    <scope>NUCLEOTIDE SEQUENCE [LARGE SCALE GENOMIC DNA]</scope>
    <source>
        <strain evidence="1">CG11_big_fil_rev_8_21_14_0_20_39_10</strain>
    </source>
</reference>
<accession>A0A2M6K8M3</accession>
<gene>
    <name evidence="1" type="ORF">COV49_03745</name>
</gene>
<dbReference type="InterPro" id="IPR029052">
    <property type="entry name" value="Metallo-depent_PP-like"/>
</dbReference>
<proteinExistence type="predicted"/>
<dbReference type="AlphaFoldDB" id="A0A2M6K8M3"/>
<protein>
    <recommendedName>
        <fullName evidence="3">Calcineurin-like phosphoesterase domain-containing protein</fullName>
    </recommendedName>
</protein>